<protein>
    <submittedName>
        <fullName evidence="3">Uncharacterized protein</fullName>
    </submittedName>
</protein>
<dbReference type="EMBL" id="JRNR01000083">
    <property type="protein sequence ID" value="KGF48631.1"/>
    <property type="molecule type" value="Genomic_DNA"/>
</dbReference>
<reference evidence="3 4" key="1">
    <citation type="submission" date="2014-07" db="EMBL/GenBank/DDBJ databases">
        <authorList>
            <person name="McCorrison J."/>
            <person name="Sanka R."/>
            <person name="Torralba M."/>
            <person name="Gillis M."/>
            <person name="Haft D.H."/>
            <person name="Methe B."/>
            <person name="Sutton G."/>
            <person name="Nelson K.E."/>
        </authorList>
    </citation>
    <scope>NUCLEOTIDE SEQUENCE [LARGE SCALE GENOMIC DNA]</scope>
    <source>
        <strain evidence="3 4">DNF00882</strain>
    </source>
</reference>
<comment type="caution">
    <text evidence="3">The sequence shown here is derived from an EMBL/GenBank/DDBJ whole genome shotgun (WGS) entry which is preliminary data.</text>
</comment>
<name>A0A096API7_9BACT</name>
<dbReference type="GeneID" id="91082048"/>
<feature type="coiled-coil region" evidence="1">
    <location>
        <begin position="45"/>
        <end position="72"/>
    </location>
</feature>
<feature type="chain" id="PRO_5001924877" evidence="2">
    <location>
        <begin position="20"/>
        <end position="281"/>
    </location>
</feature>
<sequence>MKKIFIIAATTLLSMPLYAQDVQNVSQKTDTTIVAPIESSRLQGTREATEAEKEYARRLSEAREEQKQIDNNLPMVDEYGQTITPNNFDYPYWNYGWTAGPWRLHKGLNVNLGASVFSNFGRGAHHGAGFTQDVSLMYVTNLSKKATLAVGGYLTNTIYGGSNYTVAGVNALFGYQFDEHWSAYAFVQKAFTSNNCTPWSMGYGTFNNRFGGWGMGFAPMYAGWGMGMAASRYMDRIGAGVTYQWGERKQNAVSVSFEYDHLPNQQGNFYDFNRYSYPVGY</sequence>
<accession>A0A096API7</accession>
<feature type="signal peptide" evidence="2">
    <location>
        <begin position="1"/>
        <end position="19"/>
    </location>
</feature>
<evidence type="ECO:0000313" key="3">
    <source>
        <dbReference type="EMBL" id="KGF48631.1"/>
    </source>
</evidence>
<gene>
    <name evidence="3" type="ORF">HMPREF0654_08490</name>
</gene>
<evidence type="ECO:0000256" key="2">
    <source>
        <dbReference type="SAM" id="SignalP"/>
    </source>
</evidence>
<organism evidence="3 4">
    <name type="scientific">Prevotella disiens DNF00882</name>
    <dbReference type="NCBI Taxonomy" id="1401075"/>
    <lineage>
        <taxon>Bacteria</taxon>
        <taxon>Pseudomonadati</taxon>
        <taxon>Bacteroidota</taxon>
        <taxon>Bacteroidia</taxon>
        <taxon>Bacteroidales</taxon>
        <taxon>Prevotellaceae</taxon>
        <taxon>Prevotella</taxon>
    </lineage>
</organism>
<keyword evidence="1" id="KW-0175">Coiled coil</keyword>
<dbReference type="AlphaFoldDB" id="A0A096API7"/>
<dbReference type="Proteomes" id="UP000029538">
    <property type="component" value="Unassembled WGS sequence"/>
</dbReference>
<keyword evidence="2" id="KW-0732">Signal</keyword>
<evidence type="ECO:0000313" key="4">
    <source>
        <dbReference type="Proteomes" id="UP000029538"/>
    </source>
</evidence>
<proteinExistence type="predicted"/>
<dbReference type="RefSeq" id="WP_021669015.1">
    <property type="nucleotide sequence ID" value="NZ_JRNR01000083.1"/>
</dbReference>
<evidence type="ECO:0000256" key="1">
    <source>
        <dbReference type="SAM" id="Coils"/>
    </source>
</evidence>